<keyword evidence="3" id="KW-0010">Activator</keyword>
<dbReference type="InterPro" id="IPR009057">
    <property type="entry name" value="Homeodomain-like_sf"/>
</dbReference>
<organism evidence="6 7">
    <name type="scientific">Parahaliea mediterranea</name>
    <dbReference type="NCBI Taxonomy" id="651086"/>
    <lineage>
        <taxon>Bacteria</taxon>
        <taxon>Pseudomonadati</taxon>
        <taxon>Pseudomonadota</taxon>
        <taxon>Gammaproteobacteria</taxon>
        <taxon>Cellvibrionales</taxon>
        <taxon>Halieaceae</taxon>
        <taxon>Parahaliea</taxon>
    </lineage>
</organism>
<evidence type="ECO:0000313" key="6">
    <source>
        <dbReference type="EMBL" id="MBN7797320.1"/>
    </source>
</evidence>
<dbReference type="SUPFAM" id="SSF51182">
    <property type="entry name" value="RmlC-like cupins"/>
    <property type="match status" value="1"/>
</dbReference>
<dbReference type="PANTHER" id="PTHR43280:SF19">
    <property type="entry name" value="4-HYDROXYPHENYLACETATE CATABOLISM PROTEIN"/>
    <property type="match status" value="1"/>
</dbReference>
<dbReference type="RefSeq" id="WP_206560773.1">
    <property type="nucleotide sequence ID" value="NZ_JAFKCZ010000008.1"/>
</dbReference>
<dbReference type="SMART" id="SM00342">
    <property type="entry name" value="HTH_ARAC"/>
    <property type="match status" value="1"/>
</dbReference>
<dbReference type="Gene3D" id="2.60.120.10">
    <property type="entry name" value="Jelly Rolls"/>
    <property type="match status" value="1"/>
</dbReference>
<dbReference type="InterPro" id="IPR014710">
    <property type="entry name" value="RmlC-like_jellyroll"/>
</dbReference>
<accession>A0A939DFU1</accession>
<reference evidence="6" key="1">
    <citation type="submission" date="2021-02" db="EMBL/GenBank/DDBJ databases">
        <title>PHA producing bacteria isolated from coastal sediment in Guangdong, Shenzhen.</title>
        <authorList>
            <person name="Zheng W."/>
            <person name="Yu S."/>
            <person name="Huang Y."/>
        </authorList>
    </citation>
    <scope>NUCLEOTIDE SEQUENCE</scope>
    <source>
        <strain evidence="6">TN14-10</strain>
    </source>
</reference>
<dbReference type="Proteomes" id="UP000664303">
    <property type="component" value="Unassembled WGS sequence"/>
</dbReference>
<dbReference type="Pfam" id="PF12833">
    <property type="entry name" value="HTH_18"/>
    <property type="match status" value="1"/>
</dbReference>
<evidence type="ECO:0000256" key="3">
    <source>
        <dbReference type="ARBA" id="ARBA00023159"/>
    </source>
</evidence>
<proteinExistence type="predicted"/>
<dbReference type="PRINTS" id="PR00032">
    <property type="entry name" value="HTHARAC"/>
</dbReference>
<name>A0A939DFU1_9GAMM</name>
<evidence type="ECO:0000259" key="5">
    <source>
        <dbReference type="PROSITE" id="PS01124"/>
    </source>
</evidence>
<dbReference type="NCBIfam" id="TIGR02297">
    <property type="entry name" value="HpaA"/>
    <property type="match status" value="1"/>
</dbReference>
<dbReference type="GO" id="GO:0043565">
    <property type="term" value="F:sequence-specific DNA binding"/>
    <property type="evidence" value="ECO:0007669"/>
    <property type="project" value="InterPro"/>
</dbReference>
<gene>
    <name evidence="6" type="primary">hpaA</name>
    <name evidence="6" type="ORF">JYP50_12000</name>
</gene>
<evidence type="ECO:0000256" key="1">
    <source>
        <dbReference type="ARBA" id="ARBA00023015"/>
    </source>
</evidence>
<evidence type="ECO:0000313" key="7">
    <source>
        <dbReference type="Proteomes" id="UP000664303"/>
    </source>
</evidence>
<dbReference type="InterPro" id="IPR003313">
    <property type="entry name" value="AraC-bd"/>
</dbReference>
<keyword evidence="1" id="KW-0805">Transcription regulation</keyword>
<feature type="domain" description="HTH araC/xylS-type" evidence="5">
    <location>
        <begin position="210"/>
        <end position="308"/>
    </location>
</feature>
<dbReference type="Gene3D" id="1.10.10.60">
    <property type="entry name" value="Homeodomain-like"/>
    <property type="match status" value="1"/>
</dbReference>
<keyword evidence="7" id="KW-1185">Reference proteome</keyword>
<evidence type="ECO:0000256" key="4">
    <source>
        <dbReference type="ARBA" id="ARBA00023163"/>
    </source>
</evidence>
<keyword evidence="4" id="KW-0804">Transcription</keyword>
<dbReference type="InterPro" id="IPR020449">
    <property type="entry name" value="Tscrpt_reg_AraC-type_HTH"/>
</dbReference>
<evidence type="ECO:0000256" key="2">
    <source>
        <dbReference type="ARBA" id="ARBA00023125"/>
    </source>
</evidence>
<dbReference type="Pfam" id="PF02311">
    <property type="entry name" value="AraC_binding"/>
    <property type="match status" value="1"/>
</dbReference>
<comment type="caution">
    <text evidence="6">The sequence shown here is derived from an EMBL/GenBank/DDBJ whole genome shotgun (WGS) entry which is preliminary data.</text>
</comment>
<dbReference type="AlphaFoldDB" id="A0A939DFU1"/>
<dbReference type="InterPro" id="IPR018060">
    <property type="entry name" value="HTH_AraC"/>
</dbReference>
<keyword evidence="2" id="KW-0238">DNA-binding</keyword>
<dbReference type="SUPFAM" id="SSF46689">
    <property type="entry name" value="Homeodomain-like"/>
    <property type="match status" value="1"/>
</dbReference>
<dbReference type="PROSITE" id="PS01124">
    <property type="entry name" value="HTH_ARAC_FAMILY_2"/>
    <property type="match status" value="1"/>
</dbReference>
<dbReference type="EMBL" id="JAFKCZ010000008">
    <property type="protein sequence ID" value="MBN7797320.1"/>
    <property type="molecule type" value="Genomic_DNA"/>
</dbReference>
<dbReference type="InterPro" id="IPR011983">
    <property type="entry name" value="HpaA_TReg"/>
</dbReference>
<dbReference type="GO" id="GO:0003700">
    <property type="term" value="F:DNA-binding transcription factor activity"/>
    <property type="evidence" value="ECO:0007669"/>
    <property type="project" value="InterPro"/>
</dbReference>
<sequence length="316" mass="36217">MPARSNATTARPHQRGEWIPNINLGEDYDHRYVDAVIHYDALGNLAGFFGRDMPVHRHAQYLQIHYVERGEVNFHIDDKLFQVKGPALFLTPPAVPHSFQTESGAGGHVLTVHQSLVWQLLKGGLRNEASIQLDEGICLTPGDLAERQADQWTNLRRVLEQIRQEWKADLPGKSQALEHLVAFLLIQIARLSHRRATSTAVASDDLRLFHRFNRQIELHFRDHWRLSRYSDEIGVSESRLNQVCQRVSASPPKKIIHERILREIKRMLTFGTLSINEIAYELGFSDPAYFSRFFKSHTGMSPLHYRKMSEGPLSGC</sequence>
<dbReference type="InterPro" id="IPR011051">
    <property type="entry name" value="RmlC_Cupin_sf"/>
</dbReference>
<protein>
    <submittedName>
        <fullName evidence="6">4-hydroxyphenylacetate catabolism regulatory protein HpaA</fullName>
    </submittedName>
</protein>
<dbReference type="PANTHER" id="PTHR43280">
    <property type="entry name" value="ARAC-FAMILY TRANSCRIPTIONAL REGULATOR"/>
    <property type="match status" value="1"/>
</dbReference>